<dbReference type="GO" id="GO:0004371">
    <property type="term" value="F:glycerone kinase activity"/>
    <property type="evidence" value="ECO:0007669"/>
    <property type="project" value="InterPro"/>
</dbReference>
<dbReference type="EMBL" id="AWSO01000083">
    <property type="protein sequence ID" value="ESK95417.1"/>
    <property type="molecule type" value="Genomic_DNA"/>
</dbReference>
<reference evidence="2 3" key="1">
    <citation type="journal article" date="2014" name="BMC Genomics">
        <title>Genome and secretome analysis of the hemibiotrophic fungal pathogen, Moniliophthora roreri, which causes frosty pod rot disease of cacao: mechanisms of the biotrophic and necrotrophic phases.</title>
        <authorList>
            <person name="Meinhardt L.W."/>
            <person name="Costa G.G.L."/>
            <person name="Thomazella D.P.T."/>
            <person name="Teixeira P.J.P.L."/>
            <person name="Carazzolle M.F."/>
            <person name="Schuster S.C."/>
            <person name="Carlson J.E."/>
            <person name="Guiltinan M.J."/>
            <person name="Mieczkowski P."/>
            <person name="Farmer A."/>
            <person name="Ramaraj T."/>
            <person name="Crozier J."/>
            <person name="Davis R.E."/>
            <person name="Shao J."/>
            <person name="Melnick R.L."/>
            <person name="Pereira G.A.G."/>
            <person name="Bailey B.A."/>
        </authorList>
    </citation>
    <scope>NUCLEOTIDE SEQUENCE [LARGE SCALE GENOMIC DNA]</scope>
    <source>
        <strain evidence="2 3">MCA 2997</strain>
    </source>
</reference>
<organism evidence="2 3">
    <name type="scientific">Moniliophthora roreri (strain MCA 2997)</name>
    <name type="common">Cocoa frosty pod rot fungus</name>
    <name type="synonym">Crinipellis roreri</name>
    <dbReference type="NCBI Taxonomy" id="1381753"/>
    <lineage>
        <taxon>Eukaryota</taxon>
        <taxon>Fungi</taxon>
        <taxon>Dikarya</taxon>
        <taxon>Basidiomycota</taxon>
        <taxon>Agaricomycotina</taxon>
        <taxon>Agaricomycetes</taxon>
        <taxon>Agaricomycetidae</taxon>
        <taxon>Agaricales</taxon>
        <taxon>Marasmiineae</taxon>
        <taxon>Marasmiaceae</taxon>
        <taxon>Moniliophthora</taxon>
    </lineage>
</organism>
<evidence type="ECO:0000256" key="1">
    <source>
        <dbReference type="SAM" id="SignalP"/>
    </source>
</evidence>
<dbReference type="Gene3D" id="1.25.40.340">
    <property type="match status" value="1"/>
</dbReference>
<feature type="signal peptide" evidence="1">
    <location>
        <begin position="1"/>
        <end position="20"/>
    </location>
</feature>
<protein>
    <submittedName>
        <fullName evidence="2">Glycerone kinase</fullName>
    </submittedName>
</protein>
<evidence type="ECO:0000313" key="3">
    <source>
        <dbReference type="Proteomes" id="UP000017559"/>
    </source>
</evidence>
<comment type="caution">
    <text evidence="2">The sequence shown here is derived from an EMBL/GenBank/DDBJ whole genome shotgun (WGS) entry which is preliminary data.</text>
</comment>
<gene>
    <name evidence="2" type="ORF">Moror_3855</name>
</gene>
<dbReference type="KEGG" id="mrr:Moror_3855"/>
<dbReference type="Proteomes" id="UP000017559">
    <property type="component" value="Unassembled WGS sequence"/>
</dbReference>
<feature type="chain" id="PRO_5004713987" evidence="1">
    <location>
        <begin position="21"/>
        <end position="116"/>
    </location>
</feature>
<keyword evidence="1" id="KW-0732">Signal</keyword>
<proteinExistence type="predicted"/>
<keyword evidence="2" id="KW-0418">Kinase</keyword>
<dbReference type="HOGENOM" id="CLU_2097452_0_0_1"/>
<dbReference type="AlphaFoldDB" id="V2XNT4"/>
<dbReference type="STRING" id="1381753.V2XNT4"/>
<keyword evidence="3" id="KW-1185">Reference proteome</keyword>
<dbReference type="SUPFAM" id="SSF101473">
    <property type="entry name" value="DhaL-like"/>
    <property type="match status" value="1"/>
</dbReference>
<accession>V2XNT4</accession>
<name>V2XNT4_MONRO</name>
<dbReference type="InterPro" id="IPR036117">
    <property type="entry name" value="DhaL_dom_sf"/>
</dbReference>
<dbReference type="GO" id="GO:0006071">
    <property type="term" value="P:glycerol metabolic process"/>
    <property type="evidence" value="ECO:0007669"/>
    <property type="project" value="InterPro"/>
</dbReference>
<keyword evidence="2" id="KW-0808">Transferase</keyword>
<evidence type="ECO:0000313" key="2">
    <source>
        <dbReference type="EMBL" id="ESK95417.1"/>
    </source>
</evidence>
<sequence length="116" mass="12348">MSSLVITFALEVLGAEPVLTKWDTIVGDGGCEESCTIGAKAVPEALDEELGDDGELVSVLKTLTEVIDEAIETLKQSALGLSGITINRITLNLKKANDTSRRQGSDGYAWCISTFE</sequence>